<keyword evidence="5 8" id="KW-0472">Membrane</keyword>
<comment type="similarity">
    <text evidence="6">Belongs to the YccS/YhfK family.</text>
</comment>
<evidence type="ECO:0000256" key="8">
    <source>
        <dbReference type="SAM" id="Phobius"/>
    </source>
</evidence>
<dbReference type="Proteomes" id="UP000003986">
    <property type="component" value="Unassembled WGS sequence"/>
</dbReference>
<dbReference type="Pfam" id="PF13515">
    <property type="entry name" value="FUSC_2"/>
    <property type="match status" value="1"/>
</dbReference>
<accession>D6AFP4</accession>
<dbReference type="PANTHER" id="PTHR30509:SF9">
    <property type="entry name" value="MULTIDRUG RESISTANCE PROTEIN MDTO"/>
    <property type="match status" value="1"/>
</dbReference>
<feature type="transmembrane region" description="Helical" evidence="8">
    <location>
        <begin position="507"/>
        <end position="525"/>
    </location>
</feature>
<evidence type="ECO:0000256" key="6">
    <source>
        <dbReference type="ARBA" id="ARBA00043993"/>
    </source>
</evidence>
<evidence type="ECO:0000256" key="2">
    <source>
        <dbReference type="ARBA" id="ARBA00022475"/>
    </source>
</evidence>
<keyword evidence="4 8" id="KW-1133">Transmembrane helix</keyword>
<feature type="transmembrane region" description="Helical" evidence="8">
    <location>
        <begin position="477"/>
        <end position="495"/>
    </location>
</feature>
<gene>
    <name evidence="10" type="ORF">SSGG_00120</name>
</gene>
<evidence type="ECO:0000256" key="7">
    <source>
        <dbReference type="SAM" id="MobiDB-lite"/>
    </source>
</evidence>
<feature type="domain" description="Integral membrane bound transporter" evidence="9">
    <location>
        <begin position="395"/>
        <end position="520"/>
    </location>
</feature>
<keyword evidence="3 8" id="KW-0812">Transmembrane</keyword>
<evidence type="ECO:0000259" key="9">
    <source>
        <dbReference type="Pfam" id="PF13515"/>
    </source>
</evidence>
<evidence type="ECO:0000256" key="4">
    <source>
        <dbReference type="ARBA" id="ARBA00022989"/>
    </source>
</evidence>
<sequence>MGRRVLSDRGEPDGPGTSDSDGASGGSGRTTRTAPARLLITRVGRALSPRGALALQSVDGAVSFALRAALAMAVPALPLALAGRADLAVYTMLGSFITSFGRNLPYARRARVLAVVAVAMTACVGCGSALAEWAQPRDGGAGAAVTVAAMALVAAAAKFACDAARLSGLGAVLLLFAFAVAAYGSTDPSDVPVQTALAATGAAVAWLLAVLGWFVHPDRPQRLAVAAALRELADLWEAAGAGGGRGLVRHRATAAVLQAYRTLGVQPPTGAERDGRGDTCLRLTDLAWALLIVAARRAPDDPHGPARSLRRQAGILVGRRRRLPRMVPELAALSRTVGSLTAPSPTAPDPAAPAGLRAAEARASELVTGRGHGSAARTAVLTVPALRMFLGTGLAGAAALPLGLGHGYWAAISAAAVLHSVNVRTAAQRAAQRTLGTMAGLLLALGILAARPEPVVLVVVIVVMEFLLEYVVARNYGLGVVFLTPLALLLTDLAAPSPAGDLVQDRALSSLLGVGIALVCALSVVHDRAAVRARRALVACRAASGRAERALAEGPVASFPAAQEQLAAAVVELRAADDAAAGELWPAEIDPTELAAAERRAYLLLELFARPR</sequence>
<feature type="transmembrane region" description="Helical" evidence="8">
    <location>
        <begin position="166"/>
        <end position="184"/>
    </location>
</feature>
<reference evidence="11" key="1">
    <citation type="submission" date="2008-10" db="EMBL/GenBank/DDBJ databases">
        <authorList>
            <person name="Molnar K."/>
        </authorList>
    </citation>
    <scope>NUCLEOTIDE SEQUENCE [LARGE SCALE GENOMIC DNA]</scope>
    <source>
        <strain evidence="11">NRRL 15998</strain>
    </source>
</reference>
<dbReference type="PANTHER" id="PTHR30509">
    <property type="entry name" value="P-HYDROXYBENZOIC ACID EFFLUX PUMP SUBUNIT-RELATED"/>
    <property type="match status" value="1"/>
</dbReference>
<feature type="compositionally biased region" description="Basic and acidic residues" evidence="7">
    <location>
        <begin position="1"/>
        <end position="12"/>
    </location>
</feature>
<evidence type="ECO:0000313" key="11">
    <source>
        <dbReference type="Proteomes" id="UP000003986"/>
    </source>
</evidence>
<evidence type="ECO:0000256" key="1">
    <source>
        <dbReference type="ARBA" id="ARBA00004651"/>
    </source>
</evidence>
<name>D6AFP4_STRFL</name>
<keyword evidence="2" id="KW-1003">Cell membrane</keyword>
<evidence type="ECO:0000313" key="10">
    <source>
        <dbReference type="EMBL" id="EFE72754.2"/>
    </source>
</evidence>
<evidence type="ECO:0000256" key="3">
    <source>
        <dbReference type="ARBA" id="ARBA00022692"/>
    </source>
</evidence>
<dbReference type="EMBL" id="DS999644">
    <property type="protein sequence ID" value="EFE72754.2"/>
    <property type="molecule type" value="Genomic_DNA"/>
</dbReference>
<proteinExistence type="inferred from homology"/>
<organism evidence="10 11">
    <name type="scientific">Streptomyces filamentosus NRRL 15998</name>
    <dbReference type="NCBI Taxonomy" id="457431"/>
    <lineage>
        <taxon>Bacteria</taxon>
        <taxon>Bacillati</taxon>
        <taxon>Actinomycetota</taxon>
        <taxon>Actinomycetes</taxon>
        <taxon>Kitasatosporales</taxon>
        <taxon>Streptomycetaceae</taxon>
        <taxon>Streptomyces</taxon>
    </lineage>
</organism>
<feature type="transmembrane region" description="Helical" evidence="8">
    <location>
        <begin position="112"/>
        <end position="134"/>
    </location>
</feature>
<feature type="transmembrane region" description="Helical" evidence="8">
    <location>
        <begin position="140"/>
        <end position="159"/>
    </location>
</feature>
<feature type="region of interest" description="Disordered" evidence="7">
    <location>
        <begin position="1"/>
        <end position="31"/>
    </location>
</feature>
<dbReference type="GO" id="GO:0005886">
    <property type="term" value="C:plasma membrane"/>
    <property type="evidence" value="ECO:0007669"/>
    <property type="project" value="UniProtKB-SubCell"/>
</dbReference>
<dbReference type="AlphaFoldDB" id="D6AFP4"/>
<reference evidence="11" key="2">
    <citation type="submission" date="2008-12" db="EMBL/GenBank/DDBJ databases">
        <title>Annotation of Streptomyces roseosporus strain NRRL 15998.</title>
        <authorList>
            <consortium name="The Broad Institute Genome Sequencing Platform"/>
            <consortium name="Broad Institute Microbial Sequencing Center"/>
            <person name="Fischbach M."/>
            <person name="Ward D."/>
            <person name="Young S."/>
            <person name="Kodira C.D."/>
            <person name="Zeng Q."/>
            <person name="Koehrsen M."/>
            <person name="Godfrey P."/>
            <person name="Alvarado L."/>
            <person name="Berlin A.M."/>
            <person name="Borenstein D."/>
            <person name="Chen Z."/>
            <person name="Engels R."/>
            <person name="Freedman E."/>
            <person name="Gellesch M."/>
            <person name="Goldberg J."/>
            <person name="Griggs A."/>
            <person name="Gujja S."/>
            <person name="Heiman D.I."/>
            <person name="Hepburn T.A."/>
            <person name="Howarth C."/>
            <person name="Jen D."/>
            <person name="Larson L."/>
            <person name="Lewis B."/>
            <person name="Mehta T."/>
            <person name="Park D."/>
            <person name="Pearson M."/>
            <person name="Roberts A."/>
            <person name="Saif S."/>
            <person name="Shea T.D."/>
            <person name="Shenoy N."/>
            <person name="Sisk P."/>
            <person name="Stolte C."/>
            <person name="Sykes S.N."/>
            <person name="Walk T."/>
            <person name="White J."/>
            <person name="Yandava C."/>
            <person name="Straight P."/>
            <person name="Clardy J."/>
            <person name="Hung D."/>
            <person name="Kolter R."/>
            <person name="Mekalanos J."/>
            <person name="Walker S."/>
            <person name="Walsh C.T."/>
            <person name="Wieland B.L.C."/>
            <person name="Ilzarbe M."/>
            <person name="Galagan J."/>
            <person name="Nusbaum C."/>
            <person name="Birren B."/>
        </authorList>
    </citation>
    <scope>NUCLEOTIDE SEQUENCE [LARGE SCALE GENOMIC DNA]</scope>
    <source>
        <strain evidence="11">NRRL 15998</strain>
    </source>
</reference>
<dbReference type="InterPro" id="IPR049453">
    <property type="entry name" value="Memb_transporter_dom"/>
</dbReference>
<comment type="subcellular location">
    <subcellularLocation>
        <location evidence="1">Cell membrane</location>
        <topology evidence="1">Multi-pass membrane protein</topology>
    </subcellularLocation>
</comment>
<evidence type="ECO:0000256" key="5">
    <source>
        <dbReference type="ARBA" id="ARBA00023136"/>
    </source>
</evidence>
<protein>
    <submittedName>
        <fullName evidence="10">Predicted protein</fullName>
    </submittedName>
</protein>
<feature type="transmembrane region" description="Helical" evidence="8">
    <location>
        <begin position="196"/>
        <end position="215"/>
    </location>
</feature>